<evidence type="ECO:0000256" key="3">
    <source>
        <dbReference type="ARBA" id="ARBA00023002"/>
    </source>
</evidence>
<reference evidence="7" key="1">
    <citation type="submission" date="2018-05" db="EMBL/GenBank/DDBJ databases">
        <authorList>
            <person name="Lanie J.A."/>
            <person name="Ng W.-L."/>
            <person name="Kazmierczak K.M."/>
            <person name="Andrzejewski T.M."/>
            <person name="Davidsen T.M."/>
            <person name="Wayne K.J."/>
            <person name="Tettelin H."/>
            <person name="Glass J.I."/>
            <person name="Rusch D."/>
            <person name="Podicherti R."/>
            <person name="Tsui H.-C.T."/>
            <person name="Winkler M.E."/>
        </authorList>
    </citation>
    <scope>NUCLEOTIDE SEQUENCE</scope>
</reference>
<dbReference type="GO" id="GO:0046872">
    <property type="term" value="F:metal ion binding"/>
    <property type="evidence" value="ECO:0007669"/>
    <property type="project" value="UniProtKB-KW"/>
</dbReference>
<proteinExistence type="inferred from homology"/>
<dbReference type="Pfam" id="PF03171">
    <property type="entry name" value="2OG-FeII_Oxy"/>
    <property type="match status" value="1"/>
</dbReference>
<dbReference type="InterPro" id="IPR026992">
    <property type="entry name" value="DIOX_N"/>
</dbReference>
<gene>
    <name evidence="7" type="ORF">METZ01_LOCUS200121</name>
</gene>
<feature type="domain" description="Non-haem dioxygenase N-terminal" evidence="6">
    <location>
        <begin position="16"/>
        <end position="113"/>
    </location>
</feature>
<protein>
    <recommendedName>
        <fullName evidence="8">Fe2OG dioxygenase domain-containing protein</fullName>
    </recommendedName>
</protein>
<comment type="similarity">
    <text evidence="1">Belongs to the iron/ascorbate-dependent oxidoreductase family.</text>
</comment>
<dbReference type="GO" id="GO:0016491">
    <property type="term" value="F:oxidoreductase activity"/>
    <property type="evidence" value="ECO:0007669"/>
    <property type="project" value="UniProtKB-KW"/>
</dbReference>
<dbReference type="InterPro" id="IPR027443">
    <property type="entry name" value="IPNS-like_sf"/>
</dbReference>
<evidence type="ECO:0000256" key="2">
    <source>
        <dbReference type="ARBA" id="ARBA00022723"/>
    </source>
</evidence>
<organism evidence="7">
    <name type="scientific">marine metagenome</name>
    <dbReference type="NCBI Taxonomy" id="408172"/>
    <lineage>
        <taxon>unclassified sequences</taxon>
        <taxon>metagenomes</taxon>
        <taxon>ecological metagenomes</taxon>
    </lineage>
</organism>
<evidence type="ECO:0000259" key="5">
    <source>
        <dbReference type="Pfam" id="PF03171"/>
    </source>
</evidence>
<dbReference type="SUPFAM" id="SSF51197">
    <property type="entry name" value="Clavaminate synthase-like"/>
    <property type="match status" value="1"/>
</dbReference>
<evidence type="ECO:0000313" key="7">
    <source>
        <dbReference type="EMBL" id="SVB47267.1"/>
    </source>
</evidence>
<evidence type="ECO:0000256" key="1">
    <source>
        <dbReference type="ARBA" id="ARBA00008056"/>
    </source>
</evidence>
<name>A0A382EBM2_9ZZZZ</name>
<keyword evidence="3" id="KW-0560">Oxidoreductase</keyword>
<keyword evidence="2" id="KW-0479">Metal-binding</keyword>
<dbReference type="PANTHER" id="PTHR10209:SF881">
    <property type="entry name" value="FI07970P-RELATED"/>
    <property type="match status" value="1"/>
</dbReference>
<evidence type="ECO:0008006" key="8">
    <source>
        <dbReference type="Google" id="ProtNLM"/>
    </source>
</evidence>
<dbReference type="AlphaFoldDB" id="A0A382EBM2"/>
<accession>A0A382EBM2</accession>
<dbReference type="InterPro" id="IPR044861">
    <property type="entry name" value="IPNS-like_FE2OG_OXY"/>
</dbReference>
<sequence>MSAILDIDLVAFERGDSSTRHAIVDGTMRSLSSGFVYVRHDIPEGLLDDAYGKLVEFFALPQERKEHYMVPGTSGNIGYTGLLVETAAISDIPDWKEMLNWSAPVPEGHPLRRRFPERYSDPVLPDKDIPGISEILFELHRATLELQRRVLRILAPGLGIHESYFDIMLQDGSALNRALHYPSMAQAPSQEHVWSSEHGDINLITALPRASSAGLQVKTADGWIDALPPDQHAIINTGIMLEHLTNGLIPTGIHRVAAKGPEERFSVVQFCHPTPWTMLAPIPMCVTPENPLRYPTIMVGDRLDQVIWEINMVESGRRLNE</sequence>
<dbReference type="PANTHER" id="PTHR10209">
    <property type="entry name" value="OXIDOREDUCTASE, 2OG-FE II OXYGENASE FAMILY PROTEIN"/>
    <property type="match status" value="1"/>
</dbReference>
<dbReference type="EMBL" id="UINC01043353">
    <property type="protein sequence ID" value="SVB47267.1"/>
    <property type="molecule type" value="Genomic_DNA"/>
</dbReference>
<dbReference type="Gene3D" id="2.60.120.330">
    <property type="entry name" value="B-lactam Antibiotic, Isopenicillin N Synthase, Chain"/>
    <property type="match status" value="1"/>
</dbReference>
<keyword evidence="4" id="KW-0408">Iron</keyword>
<evidence type="ECO:0000256" key="4">
    <source>
        <dbReference type="ARBA" id="ARBA00023004"/>
    </source>
</evidence>
<feature type="domain" description="Isopenicillin N synthase-like Fe(2+) 2OG dioxygenase" evidence="5">
    <location>
        <begin position="181"/>
        <end position="273"/>
    </location>
</feature>
<evidence type="ECO:0000259" key="6">
    <source>
        <dbReference type="Pfam" id="PF14226"/>
    </source>
</evidence>
<dbReference type="Pfam" id="PF14226">
    <property type="entry name" value="DIOX_N"/>
    <property type="match status" value="1"/>
</dbReference>